<proteinExistence type="predicted"/>
<dbReference type="RefSeq" id="WP_106480729.1">
    <property type="nucleotide sequence ID" value="NZ_CP032819.1"/>
</dbReference>
<sequence>MDSVKVSAHSTSVLTKLSRGIVNFVKKPKLLFWLFIALNLVPNFCLLFTEPLSGLGKLILILVPLSIYMILFSLFKRAGIMQLILIPVLVLHAFQLVLFYLFGESVIAVDMFLNLPTTNASEAGELLGNIWPSIIIVCVLYIPVIVLASIAVHHKVKRTAVFRKQMITWGIIFFIVGSGLVAFEKHRDNSYEVKTDIYPANVMYNLYYACVKWNRSMNYPITSKDFTFEASRDSVHQRREIYVLVIGEAGRAENWNLWGYHRETNPLLKTEDNLVLYKDALTQSNTTHKSVPLILSAADACHYEFLYTHKSIVTAFKEAGFKTIFLSNQTPNRSFTDYFAEEADIHVNVRPQADGGLITVNKFDGEMLPLLQQYVDSLQENLFVVFHSYGSHFNYKERYPEEFARFQPANATEVEYKNKDQLINAYDNSILYTDYFLHSLIGILKNSGADATMIYSPDHGEDLLDDNRKRFLHASPIPTYYQIHIPFLMWFSDNYIKARPEKFEVARYNSNAPISSNASIFHTLLEMAEINTPYFDASYSLVNPEFVRRPRMYLGDHDQPVNYYEVGLKKEDKEMILKRGMDHSIQ</sequence>
<keyword evidence="5 8" id="KW-0812">Transmembrane</keyword>
<comment type="subcellular location">
    <subcellularLocation>
        <location evidence="1">Cell inner membrane</location>
        <topology evidence="1">Multi-pass membrane protein</topology>
    </subcellularLocation>
</comment>
<feature type="domain" description="Sulfatase N-terminal" evidence="9">
    <location>
        <begin position="242"/>
        <end position="529"/>
    </location>
</feature>
<reference evidence="11 12" key="1">
    <citation type="submission" date="2018-10" db="EMBL/GenBank/DDBJ databases">
        <title>Butyricimonas faecalis sp. nov., isolated from human faeces and emended description of the genus Butyricimonas.</title>
        <authorList>
            <person name="Le Roy T."/>
            <person name="Van der Smissen P."/>
            <person name="Paquot A."/>
            <person name="Delzenne N."/>
            <person name="Muccioli G."/>
            <person name="Collet J.-F."/>
            <person name="Cani P.D."/>
        </authorList>
    </citation>
    <scope>NUCLEOTIDE SEQUENCE [LARGE SCALE GENOMIC DNA]</scope>
    <source>
        <strain evidence="11 12">H184</strain>
    </source>
</reference>
<keyword evidence="3" id="KW-0997">Cell inner membrane</keyword>
<dbReference type="KEGG" id="buy:D8S85_10940"/>
<dbReference type="GO" id="GO:0005886">
    <property type="term" value="C:plasma membrane"/>
    <property type="evidence" value="ECO:0007669"/>
    <property type="project" value="UniProtKB-SubCell"/>
</dbReference>
<dbReference type="EMBL" id="CP032819">
    <property type="protein sequence ID" value="AZS30009.1"/>
    <property type="molecule type" value="Genomic_DNA"/>
</dbReference>
<name>A0A3S9VU43_9BACT</name>
<dbReference type="Gene3D" id="3.40.720.10">
    <property type="entry name" value="Alkaline Phosphatase, subunit A"/>
    <property type="match status" value="1"/>
</dbReference>
<keyword evidence="2" id="KW-1003">Cell membrane</keyword>
<evidence type="ECO:0000256" key="1">
    <source>
        <dbReference type="ARBA" id="ARBA00004429"/>
    </source>
</evidence>
<dbReference type="InterPro" id="IPR000917">
    <property type="entry name" value="Sulfatase_N"/>
</dbReference>
<dbReference type="InterPro" id="IPR058130">
    <property type="entry name" value="PEA_transf_C"/>
</dbReference>
<evidence type="ECO:0000256" key="8">
    <source>
        <dbReference type="SAM" id="Phobius"/>
    </source>
</evidence>
<dbReference type="GO" id="GO:0009244">
    <property type="term" value="P:lipopolysaccharide core region biosynthetic process"/>
    <property type="evidence" value="ECO:0007669"/>
    <property type="project" value="TreeGrafter"/>
</dbReference>
<evidence type="ECO:0000313" key="11">
    <source>
        <dbReference type="EMBL" id="AZS30009.1"/>
    </source>
</evidence>
<gene>
    <name evidence="11" type="ORF">D8S85_10940</name>
</gene>
<feature type="transmembrane region" description="Helical" evidence="8">
    <location>
        <begin position="55"/>
        <end position="75"/>
    </location>
</feature>
<dbReference type="OrthoDB" id="9786870at2"/>
<dbReference type="Proteomes" id="UP000270673">
    <property type="component" value="Chromosome"/>
</dbReference>
<evidence type="ECO:0000256" key="2">
    <source>
        <dbReference type="ARBA" id="ARBA00022475"/>
    </source>
</evidence>
<feature type="transmembrane region" description="Helical" evidence="8">
    <location>
        <begin position="30"/>
        <end position="49"/>
    </location>
</feature>
<dbReference type="InterPro" id="IPR017850">
    <property type="entry name" value="Alkaline_phosphatase_core_sf"/>
</dbReference>
<dbReference type="PANTHER" id="PTHR30443">
    <property type="entry name" value="INNER MEMBRANE PROTEIN"/>
    <property type="match status" value="1"/>
</dbReference>
<keyword evidence="4 11" id="KW-0808">Transferase</keyword>
<evidence type="ECO:0000259" key="9">
    <source>
        <dbReference type="Pfam" id="PF00884"/>
    </source>
</evidence>
<feature type="transmembrane region" description="Helical" evidence="8">
    <location>
        <begin position="130"/>
        <end position="154"/>
    </location>
</feature>
<protein>
    <submittedName>
        <fullName evidence="11">Lipid A phosphoethanolamine transferase</fullName>
    </submittedName>
</protein>
<keyword evidence="6 8" id="KW-1133">Transmembrane helix</keyword>
<evidence type="ECO:0000256" key="6">
    <source>
        <dbReference type="ARBA" id="ARBA00022989"/>
    </source>
</evidence>
<dbReference type="Pfam" id="PF00884">
    <property type="entry name" value="Sulfatase"/>
    <property type="match status" value="1"/>
</dbReference>
<feature type="transmembrane region" description="Helical" evidence="8">
    <location>
        <begin position="166"/>
        <end position="183"/>
    </location>
</feature>
<dbReference type="InterPro" id="IPR012549">
    <property type="entry name" value="EptA-like_N"/>
</dbReference>
<dbReference type="InterPro" id="IPR040423">
    <property type="entry name" value="PEA_transferase"/>
</dbReference>
<dbReference type="AlphaFoldDB" id="A0A3S9VU43"/>
<dbReference type="PANTHER" id="PTHR30443:SF0">
    <property type="entry name" value="PHOSPHOETHANOLAMINE TRANSFERASE EPTA"/>
    <property type="match status" value="1"/>
</dbReference>
<evidence type="ECO:0000259" key="10">
    <source>
        <dbReference type="Pfam" id="PF08019"/>
    </source>
</evidence>
<dbReference type="Pfam" id="PF08019">
    <property type="entry name" value="EptA_B_N"/>
    <property type="match status" value="1"/>
</dbReference>
<dbReference type="CDD" id="cd16017">
    <property type="entry name" value="LptA"/>
    <property type="match status" value="1"/>
</dbReference>
<evidence type="ECO:0000256" key="5">
    <source>
        <dbReference type="ARBA" id="ARBA00022692"/>
    </source>
</evidence>
<feature type="transmembrane region" description="Helical" evidence="8">
    <location>
        <begin position="82"/>
        <end position="102"/>
    </location>
</feature>
<accession>A0A3S9VU43</accession>
<keyword evidence="7 8" id="KW-0472">Membrane</keyword>
<evidence type="ECO:0000313" key="12">
    <source>
        <dbReference type="Proteomes" id="UP000270673"/>
    </source>
</evidence>
<dbReference type="SUPFAM" id="SSF53649">
    <property type="entry name" value="Alkaline phosphatase-like"/>
    <property type="match status" value="1"/>
</dbReference>
<evidence type="ECO:0000256" key="3">
    <source>
        <dbReference type="ARBA" id="ARBA00022519"/>
    </source>
</evidence>
<keyword evidence="12" id="KW-1185">Reference proteome</keyword>
<evidence type="ECO:0000256" key="4">
    <source>
        <dbReference type="ARBA" id="ARBA00022679"/>
    </source>
</evidence>
<organism evidence="11 12">
    <name type="scientific">Butyricimonas faecalis</name>
    <dbReference type="NCBI Taxonomy" id="2093856"/>
    <lineage>
        <taxon>Bacteria</taxon>
        <taxon>Pseudomonadati</taxon>
        <taxon>Bacteroidota</taxon>
        <taxon>Bacteroidia</taxon>
        <taxon>Bacteroidales</taxon>
        <taxon>Odoribacteraceae</taxon>
        <taxon>Butyricimonas</taxon>
    </lineage>
</organism>
<feature type="domain" description="Phosphoethanolamine transferase N-terminal" evidence="10">
    <location>
        <begin position="66"/>
        <end position="207"/>
    </location>
</feature>
<evidence type="ECO:0000256" key="7">
    <source>
        <dbReference type="ARBA" id="ARBA00023136"/>
    </source>
</evidence>
<dbReference type="GO" id="GO:0016776">
    <property type="term" value="F:phosphotransferase activity, phosphate group as acceptor"/>
    <property type="evidence" value="ECO:0007669"/>
    <property type="project" value="TreeGrafter"/>
</dbReference>